<dbReference type="Pfam" id="PF04055">
    <property type="entry name" value="Radical_SAM"/>
    <property type="match status" value="1"/>
</dbReference>
<proteinExistence type="predicted"/>
<dbReference type="GO" id="GO:0003824">
    <property type="term" value="F:catalytic activity"/>
    <property type="evidence" value="ECO:0007669"/>
    <property type="project" value="InterPro"/>
</dbReference>
<dbReference type="SFLD" id="SFLDG01083">
    <property type="entry name" value="Uncharacterised_Radical_SAM_Su"/>
    <property type="match status" value="1"/>
</dbReference>
<keyword evidence="6" id="KW-0411">Iron-sulfur</keyword>
<name>A0A1B1SBP5_9BACT</name>
<accession>A0A1Z2XGY8</accession>
<keyword evidence="9" id="KW-1185">Reference proteome</keyword>
<evidence type="ECO:0000313" key="8">
    <source>
        <dbReference type="EMBL" id="ANU64197.1"/>
    </source>
</evidence>
<dbReference type="STRING" id="1796646.A4V02_11085"/>
<dbReference type="SUPFAM" id="SSF102114">
    <property type="entry name" value="Radical SAM enzymes"/>
    <property type="match status" value="1"/>
</dbReference>
<evidence type="ECO:0000256" key="6">
    <source>
        <dbReference type="ARBA" id="ARBA00023014"/>
    </source>
</evidence>
<dbReference type="AlphaFoldDB" id="A0A1B1SBP5"/>
<dbReference type="PANTHER" id="PTHR43787:SF11">
    <property type="entry name" value="UPF0026 PROTEIN SLR1464"/>
    <property type="match status" value="1"/>
</dbReference>
<evidence type="ECO:0000256" key="2">
    <source>
        <dbReference type="ARBA" id="ARBA00022485"/>
    </source>
</evidence>
<sequence length="259" mass="28385">MQRVLFHSTIFGPIHSRRLGTSLGVNLSPNDGKICSFDCVYCEAGWNAQGPGTTGLPSRADVKHDLEARLAEMSSRGQSLDVITFSGNGEPTLHPDFEGIIADTVAARDRFFPDAKVSVLCNSTRLDREDVRRGLLMADNCILKLDSALTPTMRLIDQPNSPSFSCATLIPQLAAMGDRCIIQTMLLRGNHDGHHIDNTTPEEIDALIEAYRRIRPREVMLYSIDRATPEADLCKVERPELDAIAARIAEATGIKIATA</sequence>
<evidence type="ECO:0000259" key="7">
    <source>
        <dbReference type="Pfam" id="PF04055"/>
    </source>
</evidence>
<dbReference type="CDD" id="cd01335">
    <property type="entry name" value="Radical_SAM"/>
    <property type="match status" value="1"/>
</dbReference>
<dbReference type="PANTHER" id="PTHR43787">
    <property type="entry name" value="FEMO COFACTOR BIOSYNTHESIS PROTEIN NIFB-RELATED"/>
    <property type="match status" value="1"/>
</dbReference>
<dbReference type="InterPro" id="IPR007197">
    <property type="entry name" value="rSAM"/>
</dbReference>
<dbReference type="InterPro" id="IPR058240">
    <property type="entry name" value="rSAM_sf"/>
</dbReference>
<dbReference type="GO" id="GO:0046872">
    <property type="term" value="F:metal ion binding"/>
    <property type="evidence" value="ECO:0007669"/>
    <property type="project" value="UniProtKB-KW"/>
</dbReference>
<reference evidence="9" key="1">
    <citation type="submission" date="2016-04" db="EMBL/GenBank/DDBJ databases">
        <title>Complete Genome Sequences of Twelve Strains of a Stable Defined Moderately Diverse Mouse Microbiota 2 (sDMDMm2).</title>
        <authorList>
            <person name="Uchimura Y."/>
            <person name="Wyss M."/>
            <person name="Brugiroux S."/>
            <person name="Limenitakis J.P."/>
            <person name="Stecher B."/>
            <person name="McCoy K.D."/>
            <person name="Macpherson A.J."/>
        </authorList>
    </citation>
    <scope>NUCLEOTIDE SEQUENCE [LARGE SCALE GENOMIC DNA]</scope>
    <source>
        <strain evidence="9">YL27</strain>
    </source>
</reference>
<evidence type="ECO:0000256" key="5">
    <source>
        <dbReference type="ARBA" id="ARBA00023004"/>
    </source>
</evidence>
<dbReference type="EMBL" id="CP015402">
    <property type="protein sequence ID" value="ANU64197.1"/>
    <property type="molecule type" value="Genomic_DNA"/>
</dbReference>
<evidence type="ECO:0000256" key="1">
    <source>
        <dbReference type="ARBA" id="ARBA00001966"/>
    </source>
</evidence>
<keyword evidence="3" id="KW-0949">S-adenosyl-L-methionine</keyword>
<keyword evidence="2" id="KW-0004">4Fe-4S</keyword>
<evidence type="ECO:0000256" key="4">
    <source>
        <dbReference type="ARBA" id="ARBA00022723"/>
    </source>
</evidence>
<gene>
    <name evidence="8" type="ORF">A4V02_11085</name>
</gene>
<dbReference type="Gene3D" id="3.20.20.70">
    <property type="entry name" value="Aldolase class I"/>
    <property type="match status" value="1"/>
</dbReference>
<keyword evidence="5" id="KW-0408">Iron</keyword>
<dbReference type="Proteomes" id="UP000186351">
    <property type="component" value="Chromosome"/>
</dbReference>
<evidence type="ECO:0000256" key="3">
    <source>
        <dbReference type="ARBA" id="ARBA00022691"/>
    </source>
</evidence>
<dbReference type="GO" id="GO:0051539">
    <property type="term" value="F:4 iron, 4 sulfur cluster binding"/>
    <property type="evidence" value="ECO:0007669"/>
    <property type="project" value="UniProtKB-KW"/>
</dbReference>
<accession>A0A1B1SBP5</accession>
<evidence type="ECO:0000313" key="9">
    <source>
        <dbReference type="Proteomes" id="UP000186351"/>
    </source>
</evidence>
<dbReference type="InterPro" id="IPR013785">
    <property type="entry name" value="Aldolase_TIM"/>
</dbReference>
<protein>
    <submittedName>
        <fullName evidence="8">Radical SAM protein</fullName>
    </submittedName>
</protein>
<dbReference type="OrthoDB" id="9795504at2"/>
<feature type="domain" description="Radical SAM core" evidence="7">
    <location>
        <begin position="32"/>
        <end position="132"/>
    </location>
</feature>
<dbReference type="SFLD" id="SFLDS00029">
    <property type="entry name" value="Radical_SAM"/>
    <property type="match status" value="1"/>
</dbReference>
<dbReference type="RefSeq" id="WP_068961487.1">
    <property type="nucleotide sequence ID" value="NZ_CAJTAP010000001.1"/>
</dbReference>
<dbReference type="GeneID" id="65537415"/>
<dbReference type="KEGG" id="pary:A4V02_11085"/>
<dbReference type="InterPro" id="IPR040084">
    <property type="entry name" value="GTPase_Obg"/>
</dbReference>
<organism evidence="8 9">
    <name type="scientific">Muribaculum intestinale</name>
    <dbReference type="NCBI Taxonomy" id="1796646"/>
    <lineage>
        <taxon>Bacteria</taxon>
        <taxon>Pseudomonadati</taxon>
        <taxon>Bacteroidota</taxon>
        <taxon>Bacteroidia</taxon>
        <taxon>Bacteroidales</taxon>
        <taxon>Muribaculaceae</taxon>
        <taxon>Muribaculum</taxon>
    </lineage>
</organism>
<comment type="cofactor">
    <cofactor evidence="1">
        <name>[4Fe-4S] cluster</name>
        <dbReference type="ChEBI" id="CHEBI:49883"/>
    </cofactor>
</comment>
<keyword evidence="4" id="KW-0479">Metal-binding</keyword>